<dbReference type="EMBL" id="JABSTU010000008">
    <property type="protein sequence ID" value="KAH8024592.1"/>
    <property type="molecule type" value="Genomic_DNA"/>
</dbReference>
<reference evidence="1" key="1">
    <citation type="journal article" date="2020" name="Cell">
        <title>Large-Scale Comparative Analyses of Tick Genomes Elucidate Their Genetic Diversity and Vector Capacities.</title>
        <authorList>
            <consortium name="Tick Genome and Microbiome Consortium (TIGMIC)"/>
            <person name="Jia N."/>
            <person name="Wang J."/>
            <person name="Shi W."/>
            <person name="Du L."/>
            <person name="Sun Y."/>
            <person name="Zhan W."/>
            <person name="Jiang J.F."/>
            <person name="Wang Q."/>
            <person name="Zhang B."/>
            <person name="Ji P."/>
            <person name="Bell-Sakyi L."/>
            <person name="Cui X.M."/>
            <person name="Yuan T.T."/>
            <person name="Jiang B.G."/>
            <person name="Yang W.F."/>
            <person name="Lam T.T."/>
            <person name="Chang Q.C."/>
            <person name="Ding S.J."/>
            <person name="Wang X.J."/>
            <person name="Zhu J.G."/>
            <person name="Ruan X.D."/>
            <person name="Zhao L."/>
            <person name="Wei J.T."/>
            <person name="Ye R.Z."/>
            <person name="Que T.C."/>
            <person name="Du C.H."/>
            <person name="Zhou Y.H."/>
            <person name="Cheng J.X."/>
            <person name="Dai P.F."/>
            <person name="Guo W.B."/>
            <person name="Han X.H."/>
            <person name="Huang E.J."/>
            <person name="Li L.F."/>
            <person name="Wei W."/>
            <person name="Gao Y.C."/>
            <person name="Liu J.Z."/>
            <person name="Shao H.Z."/>
            <person name="Wang X."/>
            <person name="Wang C.C."/>
            <person name="Yang T.C."/>
            <person name="Huo Q.B."/>
            <person name="Li W."/>
            <person name="Chen H.Y."/>
            <person name="Chen S.E."/>
            <person name="Zhou L.G."/>
            <person name="Ni X.B."/>
            <person name="Tian J.H."/>
            <person name="Sheng Y."/>
            <person name="Liu T."/>
            <person name="Pan Y.S."/>
            <person name="Xia L.Y."/>
            <person name="Li J."/>
            <person name="Zhao F."/>
            <person name="Cao W.C."/>
        </authorList>
    </citation>
    <scope>NUCLEOTIDE SEQUENCE</scope>
    <source>
        <strain evidence="1">Rmic-2018</strain>
    </source>
</reference>
<sequence>MQSLANTLQNKAQALVQTVRPCVKADIPTYMGYHDCKSANEYLDRLPHYQQTTALSDAKLFERMVPMLLTEQAARWFQIGHHTRTVEEFCASFRGGEFRPANYEWRLRRKSELHTQHLDKSMLEYVRAIDELYRLANHHSTTPKSRER</sequence>
<protein>
    <recommendedName>
        <fullName evidence="3">Retrotransposon gag domain-containing protein</fullName>
    </recommendedName>
</protein>
<accession>A0A9J6DRU4</accession>
<evidence type="ECO:0000313" key="1">
    <source>
        <dbReference type="EMBL" id="KAH8024592.1"/>
    </source>
</evidence>
<name>A0A9J6DRU4_RHIMP</name>
<dbReference type="AlphaFoldDB" id="A0A9J6DRU4"/>
<proteinExistence type="predicted"/>
<organism evidence="1 2">
    <name type="scientific">Rhipicephalus microplus</name>
    <name type="common">Cattle tick</name>
    <name type="synonym">Boophilus microplus</name>
    <dbReference type="NCBI Taxonomy" id="6941"/>
    <lineage>
        <taxon>Eukaryota</taxon>
        <taxon>Metazoa</taxon>
        <taxon>Ecdysozoa</taxon>
        <taxon>Arthropoda</taxon>
        <taxon>Chelicerata</taxon>
        <taxon>Arachnida</taxon>
        <taxon>Acari</taxon>
        <taxon>Parasitiformes</taxon>
        <taxon>Ixodida</taxon>
        <taxon>Ixodoidea</taxon>
        <taxon>Ixodidae</taxon>
        <taxon>Rhipicephalinae</taxon>
        <taxon>Rhipicephalus</taxon>
        <taxon>Boophilus</taxon>
    </lineage>
</organism>
<keyword evidence="2" id="KW-1185">Reference proteome</keyword>
<reference evidence="1" key="2">
    <citation type="submission" date="2021-09" db="EMBL/GenBank/DDBJ databases">
        <authorList>
            <person name="Jia N."/>
            <person name="Wang J."/>
            <person name="Shi W."/>
            <person name="Du L."/>
            <person name="Sun Y."/>
            <person name="Zhan W."/>
            <person name="Jiang J."/>
            <person name="Wang Q."/>
            <person name="Zhang B."/>
            <person name="Ji P."/>
            <person name="Sakyi L.B."/>
            <person name="Cui X."/>
            <person name="Yuan T."/>
            <person name="Jiang B."/>
            <person name="Yang W."/>
            <person name="Lam T.T.-Y."/>
            <person name="Chang Q."/>
            <person name="Ding S."/>
            <person name="Wang X."/>
            <person name="Zhu J."/>
            <person name="Ruan X."/>
            <person name="Zhao L."/>
            <person name="Wei J."/>
            <person name="Que T."/>
            <person name="Du C."/>
            <person name="Cheng J."/>
            <person name="Dai P."/>
            <person name="Han X."/>
            <person name="Huang E."/>
            <person name="Gao Y."/>
            <person name="Liu J."/>
            <person name="Shao H."/>
            <person name="Ye R."/>
            <person name="Li L."/>
            <person name="Wei W."/>
            <person name="Wang X."/>
            <person name="Wang C."/>
            <person name="Huo Q."/>
            <person name="Li W."/>
            <person name="Guo W."/>
            <person name="Chen H."/>
            <person name="Chen S."/>
            <person name="Zhou L."/>
            <person name="Zhou L."/>
            <person name="Ni X."/>
            <person name="Tian J."/>
            <person name="Zhou Y."/>
            <person name="Sheng Y."/>
            <person name="Liu T."/>
            <person name="Pan Y."/>
            <person name="Xia L."/>
            <person name="Li J."/>
            <person name="Zhao F."/>
            <person name="Cao W."/>
        </authorList>
    </citation>
    <scope>NUCLEOTIDE SEQUENCE</scope>
    <source>
        <strain evidence="1">Rmic-2018</strain>
        <tissue evidence="1">Larvae</tissue>
    </source>
</reference>
<gene>
    <name evidence="1" type="ORF">HPB51_025627</name>
</gene>
<comment type="caution">
    <text evidence="1">The sequence shown here is derived from an EMBL/GenBank/DDBJ whole genome shotgun (WGS) entry which is preliminary data.</text>
</comment>
<evidence type="ECO:0000313" key="2">
    <source>
        <dbReference type="Proteomes" id="UP000821866"/>
    </source>
</evidence>
<dbReference type="VEuPathDB" id="VectorBase:LOC119179243"/>
<dbReference type="Proteomes" id="UP000821866">
    <property type="component" value="Chromosome 6"/>
</dbReference>
<evidence type="ECO:0008006" key="3">
    <source>
        <dbReference type="Google" id="ProtNLM"/>
    </source>
</evidence>